<organism evidence="1 2">
    <name type="scientific">Prunus dulcis</name>
    <name type="common">Almond</name>
    <name type="synonym">Amygdalus dulcis</name>
    <dbReference type="NCBI Taxonomy" id="3755"/>
    <lineage>
        <taxon>Eukaryota</taxon>
        <taxon>Viridiplantae</taxon>
        <taxon>Streptophyta</taxon>
        <taxon>Embryophyta</taxon>
        <taxon>Tracheophyta</taxon>
        <taxon>Spermatophyta</taxon>
        <taxon>Magnoliopsida</taxon>
        <taxon>eudicotyledons</taxon>
        <taxon>Gunneridae</taxon>
        <taxon>Pentapetalae</taxon>
        <taxon>rosids</taxon>
        <taxon>fabids</taxon>
        <taxon>Rosales</taxon>
        <taxon>Rosaceae</taxon>
        <taxon>Amygdaloideae</taxon>
        <taxon>Amygdaleae</taxon>
        <taxon>Prunus</taxon>
    </lineage>
</organism>
<keyword evidence="2" id="KW-1185">Reference proteome</keyword>
<proteinExistence type="predicted"/>
<protein>
    <submittedName>
        <fullName evidence="1">Uncharacterized protein</fullName>
    </submittedName>
</protein>
<evidence type="ECO:0000313" key="2">
    <source>
        <dbReference type="Proteomes" id="UP001054821"/>
    </source>
</evidence>
<sequence length="136" mass="14513">MVATGFISDGVSREDEGGSVVLAPVPLKLVAGCGGGRPKHGRWRSNLLSTPRVDVLGYGKDRDLSMSSKVYTVLSNCPLVCGWKAALNRYLPPIASCKHCQNRDVNLASLSDKKDRGASCNLTISSTKSLASFTKE</sequence>
<accession>A0AAD4YJT6</accession>
<dbReference type="Proteomes" id="UP001054821">
    <property type="component" value="Unassembled WGS sequence"/>
</dbReference>
<gene>
    <name evidence="1" type="ORF">L3X38_000032</name>
</gene>
<dbReference type="EMBL" id="JAJFAZ020000018">
    <property type="protein sequence ID" value="KAI5311379.1"/>
    <property type="molecule type" value="Genomic_DNA"/>
</dbReference>
<name>A0AAD4YJT6_PRUDU</name>
<reference evidence="1 2" key="1">
    <citation type="journal article" date="2022" name="G3 (Bethesda)">
        <title>Whole-genome sequence and methylome profiling of the almond [Prunus dulcis (Mill.) D.A. Webb] cultivar 'Nonpareil'.</title>
        <authorList>
            <person name="D'Amico-Willman K.M."/>
            <person name="Ouma W.Z."/>
            <person name="Meulia T."/>
            <person name="Sideli G.M."/>
            <person name="Gradziel T.M."/>
            <person name="Fresnedo-Ramirez J."/>
        </authorList>
    </citation>
    <scope>NUCLEOTIDE SEQUENCE [LARGE SCALE GENOMIC DNA]</scope>
    <source>
        <strain evidence="1">Clone GOH B32 T37-40</strain>
    </source>
</reference>
<comment type="caution">
    <text evidence="1">The sequence shown here is derived from an EMBL/GenBank/DDBJ whole genome shotgun (WGS) entry which is preliminary data.</text>
</comment>
<dbReference type="AlphaFoldDB" id="A0AAD4YJT6"/>
<evidence type="ECO:0000313" key="1">
    <source>
        <dbReference type="EMBL" id="KAI5311379.1"/>
    </source>
</evidence>